<dbReference type="RefSeq" id="YP_009838321.1">
    <property type="nucleotide sequence ID" value="NC_048709.1"/>
</dbReference>
<reference evidence="1 2" key="1">
    <citation type="submission" date="2018-05" db="EMBL/GenBank/DDBJ databases">
        <title>The genome of Vibrio coralliilyticus phage YC.</title>
        <authorList>
            <person name="Benler S."/>
        </authorList>
    </citation>
    <scope>NUCLEOTIDE SEQUENCE [LARGE SCALE GENOMIC DNA]</scope>
</reference>
<proteinExistence type="predicted"/>
<sequence>MRSSALDSDSSVVTTTSETTQEFVIGLTAKSIRTEDGVSFTNTLFSNEYTKTPEGHNSGVVNIVNGDTDVVIVPSCTSVEVVSDKEVVFTLDDGTTQTVFPASKRLAYDGSGRNRVLVTYPAVTGMETEVAALTFLAVSE</sequence>
<dbReference type="KEGG" id="vg:55608553"/>
<protein>
    <submittedName>
        <fullName evidence="1">Uncharacterized protein</fullName>
    </submittedName>
</protein>
<accession>A0A384ZS69</accession>
<evidence type="ECO:0000313" key="2">
    <source>
        <dbReference type="Proteomes" id="UP000260311"/>
    </source>
</evidence>
<dbReference type="GeneID" id="55608553"/>
<name>A0A384ZS69_9CAUD</name>
<organism evidence="1 2">
    <name type="scientific">Vibrio phage YC</name>
    <dbReference type="NCBI Taxonomy" id="2267403"/>
    <lineage>
        <taxon>Viruses</taxon>
        <taxon>Duplodnaviria</taxon>
        <taxon>Heunggongvirae</taxon>
        <taxon>Uroviricota</taxon>
        <taxon>Caudoviricetes</taxon>
        <taxon>Pantevenvirales</taxon>
        <taxon>Ackermannviridae</taxon>
        <taxon>Campanilevirus</taxon>
        <taxon>Campanilevirus YC</taxon>
    </lineage>
</organism>
<dbReference type="EMBL" id="MH375644">
    <property type="protein sequence ID" value="AXC34475.1"/>
    <property type="molecule type" value="Genomic_DNA"/>
</dbReference>
<keyword evidence="2" id="KW-1185">Reference proteome</keyword>
<evidence type="ECO:0000313" key="1">
    <source>
        <dbReference type="EMBL" id="AXC34475.1"/>
    </source>
</evidence>
<dbReference type="Proteomes" id="UP000260311">
    <property type="component" value="Segment"/>
</dbReference>